<evidence type="ECO:0000313" key="9">
    <source>
        <dbReference type="Proteomes" id="UP001565368"/>
    </source>
</evidence>
<dbReference type="EMBL" id="JBBXJM010000001">
    <property type="protein sequence ID" value="KAL1412773.1"/>
    <property type="molecule type" value="Genomic_DNA"/>
</dbReference>
<evidence type="ECO:0000256" key="5">
    <source>
        <dbReference type="ARBA" id="ARBA00023180"/>
    </source>
</evidence>
<evidence type="ECO:0000256" key="6">
    <source>
        <dbReference type="RuleBase" id="RU361156"/>
    </source>
</evidence>
<keyword evidence="9" id="KW-1185">Reference proteome</keyword>
<organism evidence="8 9">
    <name type="scientific">Vanrija albida</name>
    <dbReference type="NCBI Taxonomy" id="181172"/>
    <lineage>
        <taxon>Eukaryota</taxon>
        <taxon>Fungi</taxon>
        <taxon>Dikarya</taxon>
        <taxon>Basidiomycota</taxon>
        <taxon>Agaricomycotina</taxon>
        <taxon>Tremellomycetes</taxon>
        <taxon>Trichosporonales</taxon>
        <taxon>Trichosporonaceae</taxon>
        <taxon>Vanrija</taxon>
    </lineage>
</organism>
<dbReference type="InterPro" id="IPR029058">
    <property type="entry name" value="AB_hydrolase_fold"/>
</dbReference>
<keyword evidence="2 6" id="KW-0121">Carboxypeptidase</keyword>
<dbReference type="PRINTS" id="PR00724">
    <property type="entry name" value="CRBOXYPTASEC"/>
</dbReference>
<keyword evidence="4 6" id="KW-0378">Hydrolase</keyword>
<feature type="signal peptide" evidence="6">
    <location>
        <begin position="1"/>
        <end position="20"/>
    </location>
</feature>
<dbReference type="Pfam" id="PF00450">
    <property type="entry name" value="Peptidase_S10"/>
    <property type="match status" value="1"/>
</dbReference>
<dbReference type="InterPro" id="IPR001563">
    <property type="entry name" value="Peptidase_S10"/>
</dbReference>
<dbReference type="Gene3D" id="3.40.50.1820">
    <property type="entry name" value="alpha/beta hydrolase"/>
    <property type="match status" value="1"/>
</dbReference>
<dbReference type="PROSITE" id="PS00131">
    <property type="entry name" value="CARBOXYPEPT_SER_SER"/>
    <property type="match status" value="1"/>
</dbReference>
<dbReference type="RefSeq" id="XP_069212717.1">
    <property type="nucleotide sequence ID" value="XM_069349173.1"/>
</dbReference>
<protein>
    <recommendedName>
        <fullName evidence="6">Carboxypeptidase</fullName>
        <ecNumber evidence="6">3.4.16.-</ecNumber>
    </recommendedName>
</protein>
<proteinExistence type="inferred from homology"/>
<reference evidence="8 9" key="1">
    <citation type="submission" date="2023-08" db="EMBL/GenBank/DDBJ databases">
        <title>Annotated Genome Sequence of Vanrija albida AlHP1.</title>
        <authorList>
            <person name="Herzog R."/>
        </authorList>
    </citation>
    <scope>NUCLEOTIDE SEQUENCE [LARGE SCALE GENOMIC DNA]</scope>
    <source>
        <strain evidence="8 9">AlHP1</strain>
    </source>
</reference>
<comment type="caution">
    <text evidence="8">The sequence shown here is derived from an EMBL/GenBank/DDBJ whole genome shotgun (WGS) entry which is preliminary data.</text>
</comment>
<evidence type="ECO:0000256" key="7">
    <source>
        <dbReference type="SAM" id="MobiDB-lite"/>
    </source>
</evidence>
<keyword evidence="3 6" id="KW-0645">Protease</keyword>
<dbReference type="PANTHER" id="PTHR11802:SF479">
    <property type="entry name" value="CARBOXYPEPTIDASE"/>
    <property type="match status" value="1"/>
</dbReference>
<evidence type="ECO:0000313" key="8">
    <source>
        <dbReference type="EMBL" id="KAL1412773.1"/>
    </source>
</evidence>
<feature type="region of interest" description="Disordered" evidence="7">
    <location>
        <begin position="59"/>
        <end position="85"/>
    </location>
</feature>
<name>A0ABR3QEE4_9TREE</name>
<feature type="chain" id="PRO_5044962342" description="Carboxypeptidase" evidence="6">
    <location>
        <begin position="21"/>
        <end position="593"/>
    </location>
</feature>
<dbReference type="InterPro" id="IPR018202">
    <property type="entry name" value="Ser_caboxypep_ser_AS"/>
</dbReference>
<evidence type="ECO:0000256" key="1">
    <source>
        <dbReference type="ARBA" id="ARBA00009431"/>
    </source>
</evidence>
<comment type="similarity">
    <text evidence="1 6">Belongs to the peptidase S10 family.</text>
</comment>
<evidence type="ECO:0000256" key="3">
    <source>
        <dbReference type="ARBA" id="ARBA00022670"/>
    </source>
</evidence>
<feature type="compositionally biased region" description="Basic residues" evidence="7">
    <location>
        <begin position="62"/>
        <end position="81"/>
    </location>
</feature>
<dbReference type="Proteomes" id="UP001565368">
    <property type="component" value="Unassembled WGS sequence"/>
</dbReference>
<dbReference type="GeneID" id="95981564"/>
<keyword evidence="5" id="KW-0325">Glycoprotein</keyword>
<accession>A0ABR3QEE4</accession>
<evidence type="ECO:0000256" key="2">
    <source>
        <dbReference type="ARBA" id="ARBA00022645"/>
    </source>
</evidence>
<evidence type="ECO:0000256" key="4">
    <source>
        <dbReference type="ARBA" id="ARBA00022801"/>
    </source>
</evidence>
<gene>
    <name evidence="8" type="ORF">Q8F55_000521</name>
</gene>
<sequence length="593" mass="64630">MKPLALLGALALASLAPTLAQDTANTAPYAFPTNPLASWPSVAENEAAAAGVLARRGYGGKGKGHGGKGHGHGHGHGGKCKPRPETPVNTTGYRYYHECTKDFLTAPLPDVNWDLGEMYSGNIPIDPGNPNNTLFFVFKPRDGPPVDELTIWLNGGPGCSSLFGFVREIGPMMWAAGQARPRPNPYSWANLTNVLFVDQPVGTGFSTGTPTARSAAEVATQFADWFGQFSKTFGIRNYKIFVTGESYGGQWVSYITSEFFARSATDKSTYDVRGNLVYSGVVGDYPVQHDDIPALPFIEGRRRYFGFTDEKMDALRAKAARCGWTEYYDKYMAFPPAGVQPQLEFRQDCSMFPNTWSTALKVNPCDDPNGINHLCPAPDDLVFGIFGRMFVPSETLGYTLYFERPDVVKALNAPTSKRFTMCVRDALIGTGRPGGYPDDSPPAIQAALPQSIDGTGRVLLVGGDLDFNMAPEGILLALQNTTWGGQLGFQSRPNSTFYVHMLERAYQHIVSPSYPPNFVTGGQGPMGTWGQERGLAWVHQDGAGHAVPEGQGRAAVMHLEWLLGHRQGFGFNDTTAYTDGDTFGVQFDFEYEP</sequence>
<dbReference type="SUPFAM" id="SSF53474">
    <property type="entry name" value="alpha/beta-Hydrolases"/>
    <property type="match status" value="1"/>
</dbReference>
<keyword evidence="6" id="KW-0732">Signal</keyword>
<dbReference type="PANTHER" id="PTHR11802">
    <property type="entry name" value="SERINE PROTEASE FAMILY S10 SERINE CARBOXYPEPTIDASE"/>
    <property type="match status" value="1"/>
</dbReference>
<dbReference type="EC" id="3.4.16.-" evidence="6"/>